<evidence type="ECO:0000256" key="1">
    <source>
        <dbReference type="SAM" id="Phobius"/>
    </source>
</evidence>
<keyword evidence="3" id="KW-1185">Reference proteome</keyword>
<keyword evidence="1" id="KW-0812">Transmembrane</keyword>
<organism evidence="2 3">
    <name type="scientific">Flavisolibacter ginsengisoli DSM 18119</name>
    <dbReference type="NCBI Taxonomy" id="1121884"/>
    <lineage>
        <taxon>Bacteria</taxon>
        <taxon>Pseudomonadati</taxon>
        <taxon>Bacteroidota</taxon>
        <taxon>Chitinophagia</taxon>
        <taxon>Chitinophagales</taxon>
        <taxon>Chitinophagaceae</taxon>
        <taxon>Flavisolibacter</taxon>
    </lineage>
</organism>
<keyword evidence="1" id="KW-0472">Membrane</keyword>
<evidence type="ECO:0000313" key="3">
    <source>
        <dbReference type="Proteomes" id="UP000184048"/>
    </source>
</evidence>
<gene>
    <name evidence="2" type="ORF">SAMN02745131_01075</name>
</gene>
<dbReference type="Proteomes" id="UP000184048">
    <property type="component" value="Unassembled WGS sequence"/>
</dbReference>
<sequence>MIIIPIVLAFIALWHLDERLFNKIQKEFFVGLIEILIAFLILCAGLIVAALVLT</sequence>
<proteinExistence type="predicted"/>
<dbReference type="AlphaFoldDB" id="A0A1M4W3J3"/>
<dbReference type="EMBL" id="FQUU01000003">
    <property type="protein sequence ID" value="SHE75864.1"/>
    <property type="molecule type" value="Genomic_DNA"/>
</dbReference>
<feature type="transmembrane region" description="Helical" evidence="1">
    <location>
        <begin position="29"/>
        <end position="53"/>
    </location>
</feature>
<name>A0A1M4W3J3_9BACT</name>
<dbReference type="STRING" id="1121884.SAMN02745131_01075"/>
<reference evidence="2 3" key="1">
    <citation type="submission" date="2016-11" db="EMBL/GenBank/DDBJ databases">
        <authorList>
            <person name="Jaros S."/>
            <person name="Januszkiewicz K."/>
            <person name="Wedrychowicz H."/>
        </authorList>
    </citation>
    <scope>NUCLEOTIDE SEQUENCE [LARGE SCALE GENOMIC DNA]</scope>
    <source>
        <strain evidence="2 3">DSM 18119</strain>
    </source>
</reference>
<protein>
    <submittedName>
        <fullName evidence="2">Uncharacterized protein</fullName>
    </submittedName>
</protein>
<evidence type="ECO:0000313" key="2">
    <source>
        <dbReference type="EMBL" id="SHE75864.1"/>
    </source>
</evidence>
<accession>A0A1M4W3J3</accession>
<keyword evidence="1" id="KW-1133">Transmembrane helix</keyword>